<sequence length="160" mass="17285">MVIFSHGDEDQRSDTSFTTTTQLVASGSSIEQKIDNSSYIQSILADFVPLGGSLGGTLGVSLDSSPRVSQTAFLKSEDLTDPEIFDCNDIVDPEDIFPGDEYFFTADGLDCEADIAFETFPENPLSEESSNEEDLLDDNDPSGMVPELNANLTPNQNQAS</sequence>
<dbReference type="EMBL" id="MU150418">
    <property type="protein sequence ID" value="KAF9456542.1"/>
    <property type="molecule type" value="Genomic_DNA"/>
</dbReference>
<proteinExistence type="predicted"/>
<evidence type="ECO:0000256" key="1">
    <source>
        <dbReference type="SAM" id="MobiDB-lite"/>
    </source>
</evidence>
<comment type="caution">
    <text evidence="2">The sequence shown here is derived from an EMBL/GenBank/DDBJ whole genome shotgun (WGS) entry which is preliminary data.</text>
</comment>
<organism evidence="2 3">
    <name type="scientific">Collybia nuda</name>
    <dbReference type="NCBI Taxonomy" id="64659"/>
    <lineage>
        <taxon>Eukaryota</taxon>
        <taxon>Fungi</taxon>
        <taxon>Dikarya</taxon>
        <taxon>Basidiomycota</taxon>
        <taxon>Agaricomycotina</taxon>
        <taxon>Agaricomycetes</taxon>
        <taxon>Agaricomycetidae</taxon>
        <taxon>Agaricales</taxon>
        <taxon>Tricholomatineae</taxon>
        <taxon>Clitocybaceae</taxon>
        <taxon>Collybia</taxon>
    </lineage>
</organism>
<evidence type="ECO:0000313" key="3">
    <source>
        <dbReference type="Proteomes" id="UP000807353"/>
    </source>
</evidence>
<name>A0A9P5XRV0_9AGAR</name>
<dbReference type="AlphaFoldDB" id="A0A9P5XRV0"/>
<protein>
    <submittedName>
        <fullName evidence="2">Uncharacterized protein</fullName>
    </submittedName>
</protein>
<gene>
    <name evidence="2" type="ORF">BDZ94DRAFT_1315056</name>
</gene>
<accession>A0A9P5XRV0</accession>
<dbReference type="Proteomes" id="UP000807353">
    <property type="component" value="Unassembled WGS sequence"/>
</dbReference>
<reference evidence="2" key="1">
    <citation type="submission" date="2020-11" db="EMBL/GenBank/DDBJ databases">
        <authorList>
            <consortium name="DOE Joint Genome Institute"/>
            <person name="Ahrendt S."/>
            <person name="Riley R."/>
            <person name="Andreopoulos W."/>
            <person name="Labutti K."/>
            <person name="Pangilinan J."/>
            <person name="Ruiz-Duenas F.J."/>
            <person name="Barrasa J.M."/>
            <person name="Sanchez-Garcia M."/>
            <person name="Camarero S."/>
            <person name="Miyauchi S."/>
            <person name="Serrano A."/>
            <person name="Linde D."/>
            <person name="Babiker R."/>
            <person name="Drula E."/>
            <person name="Ayuso-Fernandez I."/>
            <person name="Pacheco R."/>
            <person name="Padilla G."/>
            <person name="Ferreira P."/>
            <person name="Barriuso J."/>
            <person name="Kellner H."/>
            <person name="Castanera R."/>
            <person name="Alfaro M."/>
            <person name="Ramirez L."/>
            <person name="Pisabarro A.G."/>
            <person name="Kuo A."/>
            <person name="Tritt A."/>
            <person name="Lipzen A."/>
            <person name="He G."/>
            <person name="Yan M."/>
            <person name="Ng V."/>
            <person name="Cullen D."/>
            <person name="Martin F."/>
            <person name="Rosso M.-N."/>
            <person name="Henrissat B."/>
            <person name="Hibbett D."/>
            <person name="Martinez A.T."/>
            <person name="Grigoriev I.V."/>
        </authorList>
    </citation>
    <scope>NUCLEOTIDE SEQUENCE</scope>
    <source>
        <strain evidence="2">CBS 247.69</strain>
    </source>
</reference>
<feature type="region of interest" description="Disordered" evidence="1">
    <location>
        <begin position="121"/>
        <end position="160"/>
    </location>
</feature>
<feature type="compositionally biased region" description="Acidic residues" evidence="1">
    <location>
        <begin position="129"/>
        <end position="140"/>
    </location>
</feature>
<evidence type="ECO:0000313" key="2">
    <source>
        <dbReference type="EMBL" id="KAF9456542.1"/>
    </source>
</evidence>
<feature type="compositionally biased region" description="Polar residues" evidence="1">
    <location>
        <begin position="150"/>
        <end position="160"/>
    </location>
</feature>
<keyword evidence="3" id="KW-1185">Reference proteome</keyword>